<dbReference type="OrthoDB" id="9815856at2"/>
<feature type="domain" description="Tetrapyrrole biosynthesis uroporphyrinogen III synthase" evidence="10">
    <location>
        <begin position="28"/>
        <end position="250"/>
    </location>
</feature>
<protein>
    <recommendedName>
        <fullName evidence="7 9">Uroporphyrinogen-III synthase</fullName>
        <ecNumber evidence="3 9">4.2.1.75</ecNumber>
    </recommendedName>
</protein>
<evidence type="ECO:0000313" key="11">
    <source>
        <dbReference type="EMBL" id="BAU99885.1"/>
    </source>
</evidence>
<accession>A0A173LY52</accession>
<comment type="catalytic activity">
    <reaction evidence="8 9">
        <text>hydroxymethylbilane = uroporphyrinogen III + H2O</text>
        <dbReference type="Rhea" id="RHEA:18965"/>
        <dbReference type="ChEBI" id="CHEBI:15377"/>
        <dbReference type="ChEBI" id="CHEBI:57308"/>
        <dbReference type="ChEBI" id="CHEBI:57845"/>
        <dbReference type="EC" id="4.2.1.75"/>
    </reaction>
</comment>
<comment type="function">
    <text evidence="6 9">Catalyzes cyclization of the linear tetrapyrrole, hydroxymethylbilane, to the macrocyclic uroporphyrinogen III.</text>
</comment>
<evidence type="ECO:0000313" key="12">
    <source>
        <dbReference type="Proteomes" id="UP000243847"/>
    </source>
</evidence>
<dbReference type="Proteomes" id="UP000243847">
    <property type="component" value="Chromosome sequence1"/>
</dbReference>
<evidence type="ECO:0000256" key="3">
    <source>
        <dbReference type="ARBA" id="ARBA00013109"/>
    </source>
</evidence>
<evidence type="ECO:0000256" key="8">
    <source>
        <dbReference type="ARBA" id="ARBA00048617"/>
    </source>
</evidence>
<evidence type="ECO:0000256" key="5">
    <source>
        <dbReference type="ARBA" id="ARBA00023244"/>
    </source>
</evidence>
<proteinExistence type="inferred from homology"/>
<name>A0A173LY52_9MICO</name>
<dbReference type="AlphaFoldDB" id="A0A173LY52"/>
<reference evidence="11 12" key="1">
    <citation type="journal article" date="2016" name="Genome Announc.">
        <title>Complete Genome Sequence of Aurantimicrobium minutum Type Strain KNCT, a Planktonic Ultramicrobacterium Isolated from River Water.</title>
        <authorList>
            <person name="Nakai R."/>
            <person name="Fujisawa T."/>
            <person name="Nakamura Y."/>
            <person name="Nishide H."/>
            <person name="Uchiyama I."/>
            <person name="Baba T."/>
            <person name="Toyoda A."/>
            <person name="Fujiyama A."/>
            <person name="Naganuma T."/>
            <person name="Niki H."/>
        </authorList>
    </citation>
    <scope>NUCLEOTIDE SEQUENCE [LARGE SCALE GENOMIC DNA]</scope>
    <source>
        <strain evidence="11 12">KNC</strain>
    </source>
</reference>
<comment type="pathway">
    <text evidence="1 9">Porphyrin-containing compound metabolism; protoporphyrin-IX biosynthesis; coproporphyrinogen-III from 5-aminolevulinate: step 3/4.</text>
</comment>
<dbReference type="InterPro" id="IPR036108">
    <property type="entry name" value="4pyrrol_syn_uPrphyn_synt_sf"/>
</dbReference>
<dbReference type="GO" id="GO:0006780">
    <property type="term" value="P:uroporphyrinogen III biosynthetic process"/>
    <property type="evidence" value="ECO:0007669"/>
    <property type="project" value="UniProtKB-UniRule"/>
</dbReference>
<dbReference type="GeneID" id="80452535"/>
<dbReference type="UniPathway" id="UPA00251">
    <property type="reaction ID" value="UER00320"/>
</dbReference>
<dbReference type="PANTHER" id="PTHR38042">
    <property type="entry name" value="UROPORPHYRINOGEN-III SYNTHASE, CHLOROPLASTIC"/>
    <property type="match status" value="1"/>
</dbReference>
<dbReference type="InterPro" id="IPR003754">
    <property type="entry name" value="4pyrrol_synth_uPrphyn_synth"/>
</dbReference>
<dbReference type="Gene3D" id="3.40.50.10090">
    <property type="match status" value="2"/>
</dbReference>
<dbReference type="Pfam" id="PF02602">
    <property type="entry name" value="HEM4"/>
    <property type="match status" value="1"/>
</dbReference>
<evidence type="ECO:0000256" key="9">
    <source>
        <dbReference type="RuleBase" id="RU366031"/>
    </source>
</evidence>
<evidence type="ECO:0000256" key="7">
    <source>
        <dbReference type="ARBA" id="ARBA00040167"/>
    </source>
</evidence>
<dbReference type="PANTHER" id="PTHR38042:SF1">
    <property type="entry name" value="UROPORPHYRINOGEN-III SYNTHASE, CHLOROPLASTIC"/>
    <property type="match status" value="1"/>
</dbReference>
<evidence type="ECO:0000256" key="4">
    <source>
        <dbReference type="ARBA" id="ARBA00023239"/>
    </source>
</evidence>
<evidence type="ECO:0000256" key="1">
    <source>
        <dbReference type="ARBA" id="ARBA00004772"/>
    </source>
</evidence>
<dbReference type="EMBL" id="AP017457">
    <property type="protein sequence ID" value="BAU99885.1"/>
    <property type="molecule type" value="Genomic_DNA"/>
</dbReference>
<gene>
    <name evidence="11" type="ORF">AUMI_113430</name>
</gene>
<dbReference type="RefSeq" id="WP_096382818.1">
    <property type="nucleotide sequence ID" value="NZ_AP017457.1"/>
</dbReference>
<dbReference type="SUPFAM" id="SSF69618">
    <property type="entry name" value="HemD-like"/>
    <property type="match status" value="1"/>
</dbReference>
<dbReference type="GO" id="GO:0004852">
    <property type="term" value="F:uroporphyrinogen-III synthase activity"/>
    <property type="evidence" value="ECO:0007669"/>
    <property type="project" value="UniProtKB-UniRule"/>
</dbReference>
<dbReference type="KEGG" id="amin:AUMI_113430"/>
<evidence type="ECO:0000256" key="2">
    <source>
        <dbReference type="ARBA" id="ARBA00008133"/>
    </source>
</evidence>
<evidence type="ECO:0000259" key="10">
    <source>
        <dbReference type="Pfam" id="PF02602"/>
    </source>
</evidence>
<comment type="similarity">
    <text evidence="2 9">Belongs to the uroporphyrinogen-III synthase family.</text>
</comment>
<sequence>MSFTSPIETRPLYGHRVLVPRGGPWGDSVASALRAKGASAVIAPMVNFAPTDDAPALEAALKSLAAGEFDWVTLTSATTVDVLSAHQAVIPSSTKVACVGETTATALAAAGYKADLAPSEENTAHGLLEEWTAATGGVIPLRVLTLRSQIAVPVLTEGLIRIGHDVHSVVAYRSVGVDVSEGVINDVRQGKFSAILVTSGSVAEQISLQIGEIPEKTFTAATGPRTAKDARSFGLRIDAIADEINIESMVDLLVDHALKTKP</sequence>
<evidence type="ECO:0000256" key="6">
    <source>
        <dbReference type="ARBA" id="ARBA00037589"/>
    </source>
</evidence>
<dbReference type="InterPro" id="IPR039793">
    <property type="entry name" value="UROS/Hem4"/>
</dbReference>
<keyword evidence="4 9" id="KW-0456">Lyase</keyword>
<dbReference type="CDD" id="cd06578">
    <property type="entry name" value="HemD"/>
    <property type="match status" value="1"/>
</dbReference>
<dbReference type="GO" id="GO:0006782">
    <property type="term" value="P:protoporphyrinogen IX biosynthetic process"/>
    <property type="evidence" value="ECO:0007669"/>
    <property type="project" value="UniProtKB-UniRule"/>
</dbReference>
<organism evidence="11 12">
    <name type="scientific">Aurantimicrobium minutum</name>
    <dbReference type="NCBI Taxonomy" id="708131"/>
    <lineage>
        <taxon>Bacteria</taxon>
        <taxon>Bacillati</taxon>
        <taxon>Actinomycetota</taxon>
        <taxon>Actinomycetes</taxon>
        <taxon>Micrococcales</taxon>
        <taxon>Microbacteriaceae</taxon>
        <taxon>Aurantimicrobium</taxon>
    </lineage>
</organism>
<keyword evidence="5 9" id="KW-0627">Porphyrin biosynthesis</keyword>
<dbReference type="EC" id="4.2.1.75" evidence="3 9"/>